<dbReference type="Proteomes" id="UP000264120">
    <property type="component" value="Chromosome"/>
</dbReference>
<evidence type="ECO:0000313" key="1">
    <source>
        <dbReference type="EMBL" id="AXY21680.1"/>
    </source>
</evidence>
<protein>
    <submittedName>
        <fullName evidence="1">WavE lipopolysaccharide synthesis</fullName>
    </submittedName>
</protein>
<dbReference type="EMBL" id="CP023036">
    <property type="protein sequence ID" value="AXY21680.1"/>
    <property type="molecule type" value="Genomic_DNA"/>
</dbReference>
<sequence length="406" mass="47503">MNNNAIKKDDILNSLSIVMQGPLYDWNIVQTAQLISQWRNIFPQSKIIFSISQSDLIIFDGPGVIPELRIARVHRNNVTFQDALALINQFCDIAVMSDSAISLPPVKKGLRENNCNLQIEAAKCGLRLVETDYVLRIRNDIVFSDTSFIDYYIENFDLPRGDYTALKQRVLISEFFTLNPFTFERLPFHYSDWLHFGLTEDVKKLWNVPAYGIIDATYYQRNSYKKGSGPRENTFTSRYAVEQYLAITVFKKYFQKIKLDYHNDTTSINESMYILADNFIISDFTKTKIYFEKYQHIMSHGNINIVCLSHDAWKRIVFNRGKNVSFYNLFKKEIEISEKSLKNNPNNEIFPTPNDLLTKIFFKILLFLLNNRKRNKLENSPKIFFADSKNPITRFFGKKYISSMEL</sequence>
<proteinExistence type="predicted"/>
<dbReference type="RefSeq" id="WP_118962574.1">
    <property type="nucleotide sequence ID" value="NZ_CP023036.1"/>
</dbReference>
<gene>
    <name evidence="1" type="ORF">CD178_00880</name>
</gene>
<keyword evidence="2" id="KW-1185">Reference proteome</keyword>
<dbReference type="AlphaFoldDB" id="A0A347W9Y7"/>
<dbReference type="OrthoDB" id="6716726at2"/>
<organism evidence="1 2">
    <name type="scientific">Komagataeibacter saccharivorans</name>
    <dbReference type="NCBI Taxonomy" id="265959"/>
    <lineage>
        <taxon>Bacteria</taxon>
        <taxon>Pseudomonadati</taxon>
        <taxon>Pseudomonadota</taxon>
        <taxon>Alphaproteobacteria</taxon>
        <taxon>Acetobacterales</taxon>
        <taxon>Acetobacteraceae</taxon>
        <taxon>Komagataeibacter</taxon>
    </lineage>
</organism>
<name>A0A347W9Y7_9PROT</name>
<accession>A0A347W9Y7</accession>
<dbReference type="KEGG" id="ksc:CD178_00880"/>
<reference evidence="1 2" key="1">
    <citation type="submission" date="2017-08" db="EMBL/GenBank/DDBJ databases">
        <title>Complete genome sequence of Gluconacetobacter saccharivorans CV1 isolated from Fermented Vinegar.</title>
        <authorList>
            <person name="Kim S.-Y."/>
        </authorList>
    </citation>
    <scope>NUCLEOTIDE SEQUENCE [LARGE SCALE GENOMIC DNA]</scope>
    <source>
        <strain evidence="1 2">CV1</strain>
    </source>
</reference>
<dbReference type="InterPro" id="IPR011122">
    <property type="entry name" value="WavE"/>
</dbReference>
<evidence type="ECO:0000313" key="2">
    <source>
        <dbReference type="Proteomes" id="UP000264120"/>
    </source>
</evidence>
<dbReference type="Pfam" id="PF07507">
    <property type="entry name" value="WavE"/>
    <property type="match status" value="1"/>
</dbReference>